<feature type="compositionally biased region" description="Basic and acidic residues" evidence="2">
    <location>
        <begin position="60"/>
        <end position="73"/>
    </location>
</feature>
<gene>
    <name evidence="4" type="ORF">CYMTET_48947</name>
</gene>
<comment type="caution">
    <text evidence="4">The sequence shown here is derived from an EMBL/GenBank/DDBJ whole genome shotgun (WGS) entry which is preliminary data.</text>
</comment>
<organism evidence="4 5">
    <name type="scientific">Cymbomonas tetramitiformis</name>
    <dbReference type="NCBI Taxonomy" id="36881"/>
    <lineage>
        <taxon>Eukaryota</taxon>
        <taxon>Viridiplantae</taxon>
        <taxon>Chlorophyta</taxon>
        <taxon>Pyramimonadophyceae</taxon>
        <taxon>Pyramimonadales</taxon>
        <taxon>Pyramimonadaceae</taxon>
        <taxon>Cymbomonas</taxon>
    </lineage>
</organism>
<accession>A0AAE0EUD5</accession>
<evidence type="ECO:0000313" key="5">
    <source>
        <dbReference type="Proteomes" id="UP001190700"/>
    </source>
</evidence>
<evidence type="ECO:0000256" key="2">
    <source>
        <dbReference type="SAM" id="MobiDB-lite"/>
    </source>
</evidence>
<keyword evidence="3" id="KW-0812">Transmembrane</keyword>
<feature type="transmembrane region" description="Helical" evidence="3">
    <location>
        <begin position="98"/>
        <end position="118"/>
    </location>
</feature>
<keyword evidence="1" id="KW-0175">Coiled coil</keyword>
<protein>
    <submittedName>
        <fullName evidence="4">Uncharacterized protein</fullName>
    </submittedName>
</protein>
<keyword evidence="5" id="KW-1185">Reference proteome</keyword>
<feature type="transmembrane region" description="Helical" evidence="3">
    <location>
        <begin position="124"/>
        <end position="146"/>
    </location>
</feature>
<feature type="region of interest" description="Disordered" evidence="2">
    <location>
        <begin position="376"/>
        <end position="400"/>
    </location>
</feature>
<proteinExistence type="predicted"/>
<evidence type="ECO:0000313" key="4">
    <source>
        <dbReference type="EMBL" id="KAK3241268.1"/>
    </source>
</evidence>
<keyword evidence="3" id="KW-0472">Membrane</keyword>
<evidence type="ECO:0000256" key="1">
    <source>
        <dbReference type="SAM" id="Coils"/>
    </source>
</evidence>
<sequence length="400" mass="44406">MEAYYDYFLSLTGPTDNEPKPAPYVVRADSFDHIQEIGLETEDTSSAILTKASPAAKPVHRGEDGNDSRKPDDTCQTPDECEVLPPVPRQTSRKQRQVYLTLSKTLTSMLFFVFRLALKTVKMLPYTALIFRLLLNIFLTVTRVIMGRIAGNNAQKSALPTRDMVDLQISSITKTLAHVHSVCGEKKISDEAASVVSYLLVRTEELHASARQLASKLVTEAVAKRLHLFQEDSQNTKWTLESSQQVQALRAQLAQKETEVEEASKQLRDQKQEITKLQMKLQIWDEEKSTSRIVLTTMNDEATESVSAVEALLGKVGKIQEKQGKAGTQLESLLQSRNKECTALATKLAEAKQRIQLLERSLMTKSPEKSAFSLQLDALHSGGPPFHGESVSAPLVSPVS</sequence>
<dbReference type="AlphaFoldDB" id="A0AAE0EUD5"/>
<dbReference type="EMBL" id="LGRX02033432">
    <property type="protein sequence ID" value="KAK3241268.1"/>
    <property type="molecule type" value="Genomic_DNA"/>
</dbReference>
<dbReference type="Proteomes" id="UP001190700">
    <property type="component" value="Unassembled WGS sequence"/>
</dbReference>
<keyword evidence="3" id="KW-1133">Transmembrane helix</keyword>
<name>A0AAE0EUD5_9CHLO</name>
<feature type="region of interest" description="Disordered" evidence="2">
    <location>
        <begin position="48"/>
        <end position="89"/>
    </location>
</feature>
<evidence type="ECO:0000256" key="3">
    <source>
        <dbReference type="SAM" id="Phobius"/>
    </source>
</evidence>
<reference evidence="4 5" key="1">
    <citation type="journal article" date="2015" name="Genome Biol. Evol.">
        <title>Comparative Genomics of a Bacterivorous Green Alga Reveals Evolutionary Causalities and Consequences of Phago-Mixotrophic Mode of Nutrition.</title>
        <authorList>
            <person name="Burns J.A."/>
            <person name="Paasch A."/>
            <person name="Narechania A."/>
            <person name="Kim E."/>
        </authorList>
    </citation>
    <scope>NUCLEOTIDE SEQUENCE [LARGE SCALE GENOMIC DNA]</scope>
    <source>
        <strain evidence="4 5">PLY_AMNH</strain>
    </source>
</reference>
<feature type="coiled-coil region" evidence="1">
    <location>
        <begin position="246"/>
        <end position="287"/>
    </location>
</feature>